<dbReference type="InterPro" id="IPR058245">
    <property type="entry name" value="NreC/VraR/RcsB-like_REC"/>
</dbReference>
<dbReference type="GO" id="GO:0006355">
    <property type="term" value="P:regulation of DNA-templated transcription"/>
    <property type="evidence" value="ECO:0007669"/>
    <property type="project" value="InterPro"/>
</dbReference>
<dbReference type="AlphaFoldDB" id="A0A0F9VS27"/>
<keyword evidence="3" id="KW-0238">DNA-binding</keyword>
<reference evidence="7" key="1">
    <citation type="journal article" date="2015" name="Nature">
        <title>Complex archaea that bridge the gap between prokaryotes and eukaryotes.</title>
        <authorList>
            <person name="Spang A."/>
            <person name="Saw J.H."/>
            <person name="Jorgensen S.L."/>
            <person name="Zaremba-Niedzwiedzka K."/>
            <person name="Martijn J."/>
            <person name="Lind A.E."/>
            <person name="van Eijk R."/>
            <person name="Schleper C."/>
            <person name="Guy L."/>
            <person name="Ettema T.J."/>
        </authorList>
    </citation>
    <scope>NUCLEOTIDE SEQUENCE</scope>
</reference>
<dbReference type="SMART" id="SM00421">
    <property type="entry name" value="HTH_LUXR"/>
    <property type="match status" value="1"/>
</dbReference>
<dbReference type="Pfam" id="PF00196">
    <property type="entry name" value="GerE"/>
    <property type="match status" value="1"/>
</dbReference>
<evidence type="ECO:0000256" key="3">
    <source>
        <dbReference type="ARBA" id="ARBA00023125"/>
    </source>
</evidence>
<dbReference type="GO" id="GO:0003677">
    <property type="term" value="F:DNA binding"/>
    <property type="evidence" value="ECO:0007669"/>
    <property type="project" value="UniProtKB-KW"/>
</dbReference>
<evidence type="ECO:0000256" key="4">
    <source>
        <dbReference type="ARBA" id="ARBA00023163"/>
    </source>
</evidence>
<keyword evidence="4" id="KW-0804">Transcription</keyword>
<dbReference type="CDD" id="cd17535">
    <property type="entry name" value="REC_NarL-like"/>
    <property type="match status" value="1"/>
</dbReference>
<dbReference type="CDD" id="cd06170">
    <property type="entry name" value="LuxR_C_like"/>
    <property type="match status" value="1"/>
</dbReference>
<comment type="caution">
    <text evidence="7">The sequence shown here is derived from an EMBL/GenBank/DDBJ whole genome shotgun (WGS) entry which is preliminary data.</text>
</comment>
<dbReference type="GO" id="GO:0000160">
    <property type="term" value="P:phosphorelay signal transduction system"/>
    <property type="evidence" value="ECO:0007669"/>
    <property type="project" value="InterPro"/>
</dbReference>
<proteinExistence type="predicted"/>
<dbReference type="SUPFAM" id="SSF46894">
    <property type="entry name" value="C-terminal effector domain of the bipartite response regulators"/>
    <property type="match status" value="1"/>
</dbReference>
<dbReference type="InterPro" id="IPR001789">
    <property type="entry name" value="Sig_transdc_resp-reg_receiver"/>
</dbReference>
<dbReference type="Gene3D" id="3.40.50.2300">
    <property type="match status" value="1"/>
</dbReference>
<accession>A0A0F9VS27</accession>
<dbReference type="PROSITE" id="PS50110">
    <property type="entry name" value="RESPONSE_REGULATORY"/>
    <property type="match status" value="1"/>
</dbReference>
<gene>
    <name evidence="7" type="ORF">LCGC14_0060390</name>
</gene>
<evidence type="ECO:0000259" key="5">
    <source>
        <dbReference type="PROSITE" id="PS50043"/>
    </source>
</evidence>
<dbReference type="Pfam" id="PF00072">
    <property type="entry name" value="Response_reg"/>
    <property type="match status" value="1"/>
</dbReference>
<feature type="domain" description="HTH luxR-type" evidence="5">
    <location>
        <begin position="147"/>
        <end position="212"/>
    </location>
</feature>
<dbReference type="PANTHER" id="PTHR43214:SF24">
    <property type="entry name" value="TRANSCRIPTIONAL REGULATORY PROTEIN NARL-RELATED"/>
    <property type="match status" value="1"/>
</dbReference>
<organism evidence="7">
    <name type="scientific">marine sediment metagenome</name>
    <dbReference type="NCBI Taxonomy" id="412755"/>
    <lineage>
        <taxon>unclassified sequences</taxon>
        <taxon>metagenomes</taxon>
        <taxon>ecological metagenomes</taxon>
    </lineage>
</organism>
<dbReference type="PROSITE" id="PS50043">
    <property type="entry name" value="HTH_LUXR_2"/>
    <property type="match status" value="1"/>
</dbReference>
<dbReference type="InterPro" id="IPR016032">
    <property type="entry name" value="Sig_transdc_resp-reg_C-effctor"/>
</dbReference>
<evidence type="ECO:0008006" key="8">
    <source>
        <dbReference type="Google" id="ProtNLM"/>
    </source>
</evidence>
<protein>
    <recommendedName>
        <fullName evidence="8">DNA-binding response regulator</fullName>
    </recommendedName>
</protein>
<keyword evidence="2" id="KW-0805">Transcription regulation</keyword>
<dbReference type="InterPro" id="IPR000792">
    <property type="entry name" value="Tscrpt_reg_LuxR_C"/>
</dbReference>
<evidence type="ECO:0000313" key="7">
    <source>
        <dbReference type="EMBL" id="KKO06855.1"/>
    </source>
</evidence>
<evidence type="ECO:0000256" key="1">
    <source>
        <dbReference type="ARBA" id="ARBA00022553"/>
    </source>
</evidence>
<evidence type="ECO:0000256" key="2">
    <source>
        <dbReference type="ARBA" id="ARBA00023015"/>
    </source>
</evidence>
<dbReference type="SUPFAM" id="SSF52172">
    <property type="entry name" value="CheY-like"/>
    <property type="match status" value="1"/>
</dbReference>
<name>A0A0F9VS27_9ZZZZ</name>
<dbReference type="SMART" id="SM00448">
    <property type="entry name" value="REC"/>
    <property type="match status" value="1"/>
</dbReference>
<dbReference type="PANTHER" id="PTHR43214">
    <property type="entry name" value="TWO-COMPONENT RESPONSE REGULATOR"/>
    <property type="match status" value="1"/>
</dbReference>
<dbReference type="PRINTS" id="PR00038">
    <property type="entry name" value="HTHLUXR"/>
</dbReference>
<dbReference type="InterPro" id="IPR039420">
    <property type="entry name" value="WalR-like"/>
</dbReference>
<dbReference type="InterPro" id="IPR011006">
    <property type="entry name" value="CheY-like_superfamily"/>
</dbReference>
<sequence>MKIRVMLAEDQNLVRLGICSLLELSSAIDVVGQVEDGSQVVDGISRFKPDVLLIDIRMPKMTGIDALHAMRDTGCMVPSIILTTFDDSQLVMEGIAAGARGYLLKDVSLDSLVGAIETVHAGGTLMQPALTERILKGLSTMEPRFDDTIAPETLSDKEIEVLRLMAGGFSNREISNTIHKSEGTIKNQVSSILEKLGVRDRTQAVLRAINLGLL</sequence>
<feature type="domain" description="Response regulatory" evidence="6">
    <location>
        <begin position="4"/>
        <end position="120"/>
    </location>
</feature>
<dbReference type="EMBL" id="LAZR01000014">
    <property type="protein sequence ID" value="KKO06855.1"/>
    <property type="molecule type" value="Genomic_DNA"/>
</dbReference>
<keyword evidence="1" id="KW-0597">Phosphoprotein</keyword>
<evidence type="ECO:0000259" key="6">
    <source>
        <dbReference type="PROSITE" id="PS50110"/>
    </source>
</evidence>